<dbReference type="EMBL" id="CAWYQH010000079">
    <property type="protein sequence ID" value="CAK8681580.1"/>
    <property type="molecule type" value="Genomic_DNA"/>
</dbReference>
<evidence type="ECO:0008006" key="3">
    <source>
        <dbReference type="Google" id="ProtNLM"/>
    </source>
</evidence>
<protein>
    <recommendedName>
        <fullName evidence="3">EGF-like domain-containing protein</fullName>
    </recommendedName>
</protein>
<proteinExistence type="predicted"/>
<name>A0ABP0FPK7_CLALP</name>
<evidence type="ECO:0000313" key="2">
    <source>
        <dbReference type="Proteomes" id="UP001642483"/>
    </source>
</evidence>
<evidence type="ECO:0000313" key="1">
    <source>
        <dbReference type="EMBL" id="CAK8681580.1"/>
    </source>
</evidence>
<gene>
    <name evidence="1" type="ORF">CVLEPA_LOCUS11800</name>
</gene>
<dbReference type="Proteomes" id="UP001642483">
    <property type="component" value="Unassembled WGS sequence"/>
</dbReference>
<reference evidence="1 2" key="1">
    <citation type="submission" date="2024-02" db="EMBL/GenBank/DDBJ databases">
        <authorList>
            <person name="Daric V."/>
            <person name="Darras S."/>
        </authorList>
    </citation>
    <scope>NUCLEOTIDE SEQUENCE [LARGE SCALE GENOMIC DNA]</scope>
</reference>
<accession>A0ABP0FPK7</accession>
<comment type="caution">
    <text evidence="1">The sequence shown here is derived from an EMBL/GenBank/DDBJ whole genome shotgun (WGS) entry which is preliminary data.</text>
</comment>
<organism evidence="1 2">
    <name type="scientific">Clavelina lepadiformis</name>
    <name type="common">Light-bulb sea squirt</name>
    <name type="synonym">Ascidia lepadiformis</name>
    <dbReference type="NCBI Taxonomy" id="159417"/>
    <lineage>
        <taxon>Eukaryota</taxon>
        <taxon>Metazoa</taxon>
        <taxon>Chordata</taxon>
        <taxon>Tunicata</taxon>
        <taxon>Ascidiacea</taxon>
        <taxon>Aplousobranchia</taxon>
        <taxon>Clavelinidae</taxon>
        <taxon>Clavelina</taxon>
    </lineage>
</organism>
<sequence length="83" mass="9487">MKTYHMCEDESIVDCHVNAFCYGDETYYNCKCMAGYIDRKPGYPGRDCVQEGSLSCPEMSTVSLQSLPQLVFYHCKEICSTYV</sequence>
<keyword evidence="2" id="KW-1185">Reference proteome</keyword>